<protein>
    <recommendedName>
        <fullName evidence="5">EF-hand domain-containing protein</fullName>
    </recommendedName>
</protein>
<evidence type="ECO:0000256" key="2">
    <source>
        <dbReference type="SAM" id="SignalP"/>
    </source>
</evidence>
<dbReference type="EMBL" id="CP015249">
    <property type="protein sequence ID" value="ANB16926.1"/>
    <property type="molecule type" value="Genomic_DNA"/>
</dbReference>
<dbReference type="SUPFAM" id="SSF47473">
    <property type="entry name" value="EF-hand"/>
    <property type="match status" value="1"/>
</dbReference>
<feature type="region of interest" description="Disordered" evidence="1">
    <location>
        <begin position="15"/>
        <end position="36"/>
    </location>
</feature>
<feature type="signal peptide" evidence="2">
    <location>
        <begin position="1"/>
        <end position="16"/>
    </location>
</feature>
<evidence type="ECO:0000313" key="4">
    <source>
        <dbReference type="Proteomes" id="UP000076830"/>
    </source>
</evidence>
<gene>
    <name evidence="3" type="ORF">I596_895</name>
</gene>
<keyword evidence="2" id="KW-0732">Signal</keyword>
<sequence>MLALAATLLGCAAAQAAAPAAHPNEPLPPYETLDTDHDGIVTLPEVVVHAPHLAERLKACDRNGDHRLTREEYARCEAGASHAPAHH</sequence>
<proteinExistence type="predicted"/>
<reference evidence="3 4" key="1">
    <citation type="submission" date="2016-04" db="EMBL/GenBank/DDBJ databases">
        <title>Complete genome sequence of Dokdonella koreensis DS-123T.</title>
        <authorList>
            <person name="Kim J.F."/>
            <person name="Lee H."/>
            <person name="Kwak M.-J."/>
        </authorList>
    </citation>
    <scope>NUCLEOTIDE SEQUENCE [LARGE SCALE GENOMIC DNA]</scope>
    <source>
        <strain evidence="3 4">DS-123</strain>
    </source>
</reference>
<accession>A0A167GP22</accession>
<dbReference type="PROSITE" id="PS00018">
    <property type="entry name" value="EF_HAND_1"/>
    <property type="match status" value="1"/>
</dbReference>
<name>A0A167GP22_9GAMM</name>
<evidence type="ECO:0008006" key="5">
    <source>
        <dbReference type="Google" id="ProtNLM"/>
    </source>
</evidence>
<feature type="compositionally biased region" description="Low complexity" evidence="1">
    <location>
        <begin position="15"/>
        <end position="24"/>
    </location>
</feature>
<keyword evidence="4" id="KW-1185">Reference proteome</keyword>
<evidence type="ECO:0000313" key="3">
    <source>
        <dbReference type="EMBL" id="ANB16926.1"/>
    </source>
</evidence>
<dbReference type="InterPro" id="IPR011992">
    <property type="entry name" value="EF-hand-dom_pair"/>
</dbReference>
<feature type="chain" id="PRO_5007887040" description="EF-hand domain-containing protein" evidence="2">
    <location>
        <begin position="17"/>
        <end position="87"/>
    </location>
</feature>
<dbReference type="AlphaFoldDB" id="A0A167GP22"/>
<dbReference type="Gene3D" id="1.10.238.10">
    <property type="entry name" value="EF-hand"/>
    <property type="match status" value="1"/>
</dbReference>
<dbReference type="KEGG" id="dko:I596_895"/>
<organism evidence="3 4">
    <name type="scientific">Dokdonella koreensis DS-123</name>
    <dbReference type="NCBI Taxonomy" id="1300342"/>
    <lineage>
        <taxon>Bacteria</taxon>
        <taxon>Pseudomonadati</taxon>
        <taxon>Pseudomonadota</taxon>
        <taxon>Gammaproteobacteria</taxon>
        <taxon>Lysobacterales</taxon>
        <taxon>Rhodanobacteraceae</taxon>
        <taxon>Dokdonella</taxon>
    </lineage>
</organism>
<dbReference type="STRING" id="1300342.I596_895"/>
<dbReference type="Proteomes" id="UP000076830">
    <property type="component" value="Chromosome"/>
</dbReference>
<dbReference type="InterPro" id="IPR018247">
    <property type="entry name" value="EF_Hand_1_Ca_BS"/>
</dbReference>
<evidence type="ECO:0000256" key="1">
    <source>
        <dbReference type="SAM" id="MobiDB-lite"/>
    </source>
</evidence>